<reference evidence="1 2" key="1">
    <citation type="submission" date="2014-02" db="EMBL/GenBank/DDBJ databases">
        <title>Diversity of Thermotogales isolates from hydrothermal vents.</title>
        <authorList>
            <person name="Haverkamp T.H.A."/>
            <person name="Lossouarn J."/>
            <person name="Geslin C."/>
            <person name="Nesbo C.L."/>
        </authorList>
    </citation>
    <scope>NUCLEOTIDE SEQUENCE [LARGE SCALE GENOMIC DNA]</scope>
    <source>
        <strain evidence="1 2">431</strain>
    </source>
</reference>
<keyword evidence="2" id="KW-1185">Reference proteome</keyword>
<proteinExistence type="predicted"/>
<organism evidence="1 2">
    <name type="scientific">Thermosipho melanesiensis</name>
    <dbReference type="NCBI Taxonomy" id="46541"/>
    <lineage>
        <taxon>Bacteria</taxon>
        <taxon>Thermotogati</taxon>
        <taxon>Thermotogota</taxon>
        <taxon>Thermotogae</taxon>
        <taxon>Thermotogales</taxon>
        <taxon>Fervidobacteriaceae</taxon>
        <taxon>Thermosipho</taxon>
    </lineage>
</organism>
<dbReference type="Proteomes" id="UP000185490">
    <property type="component" value="Chromosome"/>
</dbReference>
<evidence type="ECO:0000313" key="2">
    <source>
        <dbReference type="Proteomes" id="UP000185490"/>
    </source>
</evidence>
<name>A0ABM6GHC8_9BACT</name>
<sequence length="64" mass="7695">MIRVCKHVIDFEKILEIIKEQEYNVENCVDRCDICRGEKKPFVIKDEEVLVADSFEEFEKLMKE</sequence>
<accession>A0ABM6GHC8</accession>
<gene>
    <name evidence="1" type="ORF">BW47_03715</name>
</gene>
<protein>
    <recommendedName>
        <fullName evidence="3">DUF1450 domain-containing protein</fullName>
    </recommendedName>
</protein>
<dbReference type="RefSeq" id="WP_012056909.1">
    <property type="nucleotide sequence ID" value="NZ_CP007389.1"/>
</dbReference>
<evidence type="ECO:0008006" key="3">
    <source>
        <dbReference type="Google" id="ProtNLM"/>
    </source>
</evidence>
<evidence type="ECO:0000313" key="1">
    <source>
        <dbReference type="EMBL" id="APT74841.1"/>
    </source>
</evidence>
<dbReference type="EMBL" id="CP007389">
    <property type="protein sequence ID" value="APT74841.1"/>
    <property type="molecule type" value="Genomic_DNA"/>
</dbReference>